<dbReference type="Proteomes" id="UP000821853">
    <property type="component" value="Chromosome 9"/>
</dbReference>
<evidence type="ECO:0000259" key="7">
    <source>
        <dbReference type="PROSITE" id="PS50014"/>
    </source>
</evidence>
<evidence type="ECO:0000256" key="1">
    <source>
        <dbReference type="ARBA" id="ARBA00004123"/>
    </source>
</evidence>
<feature type="compositionally biased region" description="Low complexity" evidence="5">
    <location>
        <begin position="272"/>
        <end position="290"/>
    </location>
</feature>
<protein>
    <recommendedName>
        <fullName evidence="7">Bromo domain-containing protein</fullName>
    </recommendedName>
</protein>
<organism evidence="8 9">
    <name type="scientific">Haemaphysalis longicornis</name>
    <name type="common">Bush tick</name>
    <dbReference type="NCBI Taxonomy" id="44386"/>
    <lineage>
        <taxon>Eukaryota</taxon>
        <taxon>Metazoa</taxon>
        <taxon>Ecdysozoa</taxon>
        <taxon>Arthropoda</taxon>
        <taxon>Chelicerata</taxon>
        <taxon>Arachnida</taxon>
        <taxon>Acari</taxon>
        <taxon>Parasitiformes</taxon>
        <taxon>Ixodida</taxon>
        <taxon>Ixodoidea</taxon>
        <taxon>Ixodidae</taxon>
        <taxon>Haemaphysalinae</taxon>
        <taxon>Haemaphysalis</taxon>
    </lineage>
</organism>
<name>A0A9J6H0U1_HAELO</name>
<keyword evidence="6" id="KW-1133">Transmembrane helix</keyword>
<dbReference type="GO" id="GO:0005634">
    <property type="term" value="C:nucleus"/>
    <property type="evidence" value="ECO:0007669"/>
    <property type="project" value="UniProtKB-SubCell"/>
</dbReference>
<accession>A0A9J6H0U1</accession>
<feature type="compositionally biased region" description="Acidic residues" evidence="5">
    <location>
        <begin position="342"/>
        <end position="358"/>
    </location>
</feature>
<evidence type="ECO:0000313" key="8">
    <source>
        <dbReference type="EMBL" id="KAH9381349.1"/>
    </source>
</evidence>
<dbReference type="PANTHER" id="PTHR45915:SF2">
    <property type="entry name" value="TOUTATIS, ISOFORM E"/>
    <property type="match status" value="1"/>
</dbReference>
<evidence type="ECO:0000256" key="4">
    <source>
        <dbReference type="PROSITE-ProRule" id="PRU00035"/>
    </source>
</evidence>
<evidence type="ECO:0000256" key="2">
    <source>
        <dbReference type="ARBA" id="ARBA00023117"/>
    </source>
</evidence>
<dbReference type="GO" id="GO:0000785">
    <property type="term" value="C:chromatin"/>
    <property type="evidence" value="ECO:0007669"/>
    <property type="project" value="TreeGrafter"/>
</dbReference>
<dbReference type="SMART" id="SM00297">
    <property type="entry name" value="BROMO"/>
    <property type="match status" value="1"/>
</dbReference>
<dbReference type="SUPFAM" id="SSF47370">
    <property type="entry name" value="Bromodomain"/>
    <property type="match status" value="1"/>
</dbReference>
<dbReference type="InterPro" id="IPR036427">
    <property type="entry name" value="Bromodomain-like_sf"/>
</dbReference>
<keyword evidence="6" id="KW-0812">Transmembrane</keyword>
<evidence type="ECO:0000256" key="5">
    <source>
        <dbReference type="SAM" id="MobiDB-lite"/>
    </source>
</evidence>
<dbReference type="VEuPathDB" id="VectorBase:HLOH_053244"/>
<evidence type="ECO:0000256" key="3">
    <source>
        <dbReference type="ARBA" id="ARBA00023242"/>
    </source>
</evidence>
<evidence type="ECO:0000256" key="6">
    <source>
        <dbReference type="SAM" id="Phobius"/>
    </source>
</evidence>
<keyword evidence="3" id="KW-0539">Nucleus</keyword>
<feature type="domain" description="Bromo" evidence="7">
    <location>
        <begin position="99"/>
        <end position="161"/>
    </location>
</feature>
<dbReference type="PRINTS" id="PR00503">
    <property type="entry name" value="BROMODOMAIN"/>
</dbReference>
<keyword evidence="2 4" id="KW-0103">Bromodomain</keyword>
<sequence>MASSRPQKRRAPLTSTTWKAQCLDLVTLIFQCEDSTPFRQPRRPGFLPCKYGLHIIIIIIIVTLFMGMTSFSLSSGGPHSAAVSTTWKAQCLDLVTLIFQCEDSTPFRHPVDLASYPDYANIIDMPMDLSTVRDRLQRDLYPSPVEFCKDVRLIFANSRNYTSTRSPGCGFILLRRTCPSSFLSPSVRTQVNSRKDDFLKWSLSHFFAPFRNWVMIYSMTIRLSALFERAHPANHLGLEVCRQVRSEAQEQPVRQQTVKHYAERMTPTQRTRQTMMVVRSRSSSRSTRSSGQVKVETPEQLFERNHAASGNGQPETDRVGLVLLRGRPCSLRGRWRLRREDEYDDEEDEDEEDSEDED</sequence>
<proteinExistence type="predicted"/>
<evidence type="ECO:0000313" key="9">
    <source>
        <dbReference type="Proteomes" id="UP000821853"/>
    </source>
</evidence>
<dbReference type="EMBL" id="JABSTR010000011">
    <property type="protein sequence ID" value="KAH9381349.1"/>
    <property type="molecule type" value="Genomic_DNA"/>
</dbReference>
<feature type="region of interest" description="Disordered" evidence="5">
    <location>
        <begin position="272"/>
        <end position="316"/>
    </location>
</feature>
<reference evidence="8 9" key="1">
    <citation type="journal article" date="2020" name="Cell">
        <title>Large-Scale Comparative Analyses of Tick Genomes Elucidate Their Genetic Diversity and Vector Capacities.</title>
        <authorList>
            <consortium name="Tick Genome and Microbiome Consortium (TIGMIC)"/>
            <person name="Jia N."/>
            <person name="Wang J."/>
            <person name="Shi W."/>
            <person name="Du L."/>
            <person name="Sun Y."/>
            <person name="Zhan W."/>
            <person name="Jiang J.F."/>
            <person name="Wang Q."/>
            <person name="Zhang B."/>
            <person name="Ji P."/>
            <person name="Bell-Sakyi L."/>
            <person name="Cui X.M."/>
            <person name="Yuan T.T."/>
            <person name="Jiang B.G."/>
            <person name="Yang W.F."/>
            <person name="Lam T.T."/>
            <person name="Chang Q.C."/>
            <person name="Ding S.J."/>
            <person name="Wang X.J."/>
            <person name="Zhu J.G."/>
            <person name="Ruan X.D."/>
            <person name="Zhao L."/>
            <person name="Wei J.T."/>
            <person name="Ye R.Z."/>
            <person name="Que T.C."/>
            <person name="Du C.H."/>
            <person name="Zhou Y.H."/>
            <person name="Cheng J.X."/>
            <person name="Dai P.F."/>
            <person name="Guo W.B."/>
            <person name="Han X.H."/>
            <person name="Huang E.J."/>
            <person name="Li L.F."/>
            <person name="Wei W."/>
            <person name="Gao Y.C."/>
            <person name="Liu J.Z."/>
            <person name="Shao H.Z."/>
            <person name="Wang X."/>
            <person name="Wang C.C."/>
            <person name="Yang T.C."/>
            <person name="Huo Q.B."/>
            <person name="Li W."/>
            <person name="Chen H.Y."/>
            <person name="Chen S.E."/>
            <person name="Zhou L.G."/>
            <person name="Ni X.B."/>
            <person name="Tian J.H."/>
            <person name="Sheng Y."/>
            <person name="Liu T."/>
            <person name="Pan Y.S."/>
            <person name="Xia L.Y."/>
            <person name="Li J."/>
            <person name="Zhao F."/>
            <person name="Cao W.C."/>
        </authorList>
    </citation>
    <scope>NUCLEOTIDE SEQUENCE [LARGE SCALE GENOMIC DNA]</scope>
    <source>
        <strain evidence="8">HaeL-2018</strain>
    </source>
</reference>
<dbReference type="InterPro" id="IPR001487">
    <property type="entry name" value="Bromodomain"/>
</dbReference>
<gene>
    <name evidence="8" type="ORF">HPB48_000406</name>
</gene>
<dbReference type="PANTHER" id="PTHR45915">
    <property type="entry name" value="TRANSCRIPTION INTERMEDIARY FACTOR"/>
    <property type="match status" value="1"/>
</dbReference>
<dbReference type="Gene3D" id="1.20.920.10">
    <property type="entry name" value="Bromodomain-like"/>
    <property type="match status" value="1"/>
</dbReference>
<keyword evidence="9" id="KW-1185">Reference proteome</keyword>
<feature type="region of interest" description="Disordered" evidence="5">
    <location>
        <begin position="335"/>
        <end position="358"/>
    </location>
</feature>
<dbReference type="PROSITE" id="PS50014">
    <property type="entry name" value="BROMODOMAIN_2"/>
    <property type="match status" value="1"/>
</dbReference>
<dbReference type="OrthoDB" id="21449at2759"/>
<dbReference type="Pfam" id="PF00439">
    <property type="entry name" value="Bromodomain"/>
    <property type="match status" value="1"/>
</dbReference>
<comment type="caution">
    <text evidence="8">The sequence shown here is derived from an EMBL/GenBank/DDBJ whole genome shotgun (WGS) entry which is preliminary data.</text>
</comment>
<dbReference type="AlphaFoldDB" id="A0A9J6H0U1"/>
<comment type="subcellular location">
    <subcellularLocation>
        <location evidence="1">Nucleus</location>
    </subcellularLocation>
</comment>
<feature type="transmembrane region" description="Helical" evidence="6">
    <location>
        <begin position="51"/>
        <end position="73"/>
    </location>
</feature>
<keyword evidence="6" id="KW-0472">Membrane</keyword>